<dbReference type="PANTHER" id="PTHR11956:SF5">
    <property type="entry name" value="ARGININE--TRNA LIGASE, CYTOPLASMIC"/>
    <property type="match status" value="1"/>
</dbReference>
<dbReference type="Gene3D" id="3.30.1360.70">
    <property type="entry name" value="Arginyl tRNA synthetase N-terminal domain"/>
    <property type="match status" value="1"/>
</dbReference>
<dbReference type="GO" id="GO:0006420">
    <property type="term" value="P:arginyl-tRNA aminoacylation"/>
    <property type="evidence" value="ECO:0007669"/>
    <property type="project" value="UniProtKB-UniRule"/>
</dbReference>
<keyword evidence="2 6" id="KW-0547">Nucleotide-binding</keyword>
<dbReference type="SUPFAM" id="SSF52374">
    <property type="entry name" value="Nucleotidylyl transferase"/>
    <property type="match status" value="1"/>
</dbReference>
<feature type="domain" description="Arginyl tRNA synthetase N-terminal" evidence="7">
    <location>
        <begin position="7"/>
        <end position="89"/>
    </location>
</feature>
<dbReference type="InterPro" id="IPR036695">
    <property type="entry name" value="Arg-tRNA-synth_N_sf"/>
</dbReference>
<keyword evidence="3 6" id="KW-0067">ATP-binding</keyword>
<proteinExistence type="inferred from homology"/>
<evidence type="ECO:0000256" key="4">
    <source>
        <dbReference type="ARBA" id="ARBA00023146"/>
    </source>
</evidence>
<dbReference type="Pfam" id="PF03485">
    <property type="entry name" value="Arg_tRNA_synt_N"/>
    <property type="match status" value="1"/>
</dbReference>
<dbReference type="AlphaFoldDB" id="A0A497JF06"/>
<evidence type="ECO:0000256" key="1">
    <source>
        <dbReference type="ARBA" id="ARBA00022598"/>
    </source>
</evidence>
<dbReference type="PRINTS" id="PR01038">
    <property type="entry name" value="TRNASYNTHARG"/>
</dbReference>
<dbReference type="NCBIfam" id="TIGR00456">
    <property type="entry name" value="argS"/>
    <property type="match status" value="1"/>
</dbReference>
<evidence type="ECO:0000259" key="7">
    <source>
        <dbReference type="SMART" id="SM01016"/>
    </source>
</evidence>
<dbReference type="Pfam" id="PF00750">
    <property type="entry name" value="tRNA-synt_1d"/>
    <property type="match status" value="1"/>
</dbReference>
<evidence type="ECO:0000256" key="3">
    <source>
        <dbReference type="ARBA" id="ARBA00022840"/>
    </source>
</evidence>
<name>A0A497JF06_9ARCH</name>
<dbReference type="InterPro" id="IPR001412">
    <property type="entry name" value="aa-tRNA-synth_I_CS"/>
</dbReference>
<accession>A0A497JF06</accession>
<reference evidence="8 9" key="1">
    <citation type="submission" date="2018-06" db="EMBL/GenBank/DDBJ databases">
        <title>Extensive metabolic versatility and redundancy in microbially diverse, dynamic hydrothermal sediments.</title>
        <authorList>
            <person name="Dombrowski N."/>
            <person name="Teske A."/>
            <person name="Baker B.J."/>
        </authorList>
    </citation>
    <scope>NUCLEOTIDE SEQUENCE [LARGE SCALE GENOMIC DNA]</scope>
    <source>
        <strain evidence="8">B9_G13</strain>
    </source>
</reference>
<dbReference type="GO" id="GO:0005524">
    <property type="term" value="F:ATP binding"/>
    <property type="evidence" value="ECO:0007669"/>
    <property type="project" value="UniProtKB-KW"/>
</dbReference>
<feature type="non-terminal residue" evidence="8">
    <location>
        <position position="463"/>
    </location>
</feature>
<evidence type="ECO:0000313" key="8">
    <source>
        <dbReference type="EMBL" id="RLG69152.1"/>
    </source>
</evidence>
<sequence length="463" mass="52944">MLSFNMLDLKNLLAESIAKKLDVPKEEIIKLIEVPPSEELGDYALACFALAKRLKKKPVEIANELSKTLSLPDGFAKMQGAGPYLNFFIDHAFLAERVINEVISKRDSYGASDIGKGKRVMVEYSQPNTNKPLHIGHLRNDSIGMAISNIFEFCGYDVIRANLMNDRGIHICQAMLAYQLFGNNETPETASVKGDKLVGKYYVLFHQKAKEDPKLHEMARELLRKWEAKDPETLALWKKLRDWVIEGFKQTYKRFGSYFDVIFFESDFYYKVKPIIEEGLAKGVFYKDEKGAIVAKLAPLPDKVVLREDGTSIYISNDLVLTKHKVEHYKLDLNIFVVASEQDLYFKQLFRIFELLGYKWHSVNEHLSYGLVLLREGKLKSREGKVIDADDLIDNVSELAKREILKRTKLSKEELESRALAIALAAIKFSMLRVDPKKNILFEPEKSVSFEGSTGPYIQYTYA</sequence>
<evidence type="ECO:0000256" key="2">
    <source>
        <dbReference type="ARBA" id="ARBA00022741"/>
    </source>
</evidence>
<dbReference type="Gene3D" id="3.40.50.620">
    <property type="entry name" value="HUPs"/>
    <property type="match status" value="1"/>
</dbReference>
<protein>
    <recommendedName>
        <fullName evidence="5">Arginine--tRNA ligase</fullName>
        <ecNumber evidence="5">6.1.1.19</ecNumber>
    </recommendedName>
</protein>
<dbReference type="EMBL" id="QMWO01000095">
    <property type="protein sequence ID" value="RLG69152.1"/>
    <property type="molecule type" value="Genomic_DNA"/>
</dbReference>
<comment type="similarity">
    <text evidence="6">Belongs to the class-I aminoacyl-tRNA synthetase family.</text>
</comment>
<dbReference type="PANTHER" id="PTHR11956">
    <property type="entry name" value="ARGINYL-TRNA SYNTHETASE"/>
    <property type="match status" value="1"/>
</dbReference>
<dbReference type="EC" id="6.1.1.19" evidence="5"/>
<dbReference type="InterPro" id="IPR035684">
    <property type="entry name" value="ArgRS_core"/>
</dbReference>
<dbReference type="GO" id="GO:0005737">
    <property type="term" value="C:cytoplasm"/>
    <property type="evidence" value="ECO:0007669"/>
    <property type="project" value="UniProtKB-UniRule"/>
</dbReference>
<keyword evidence="1 6" id="KW-0436">Ligase</keyword>
<gene>
    <name evidence="8" type="primary">argS</name>
    <name evidence="8" type="ORF">DRO07_02675</name>
</gene>
<dbReference type="GO" id="GO:0004814">
    <property type="term" value="F:arginine-tRNA ligase activity"/>
    <property type="evidence" value="ECO:0007669"/>
    <property type="project" value="UniProtKB-UniRule"/>
</dbReference>
<comment type="caution">
    <text evidence="8">The sequence shown here is derived from an EMBL/GenBank/DDBJ whole genome shotgun (WGS) entry which is preliminary data.</text>
</comment>
<dbReference type="PROSITE" id="PS00178">
    <property type="entry name" value="AA_TRNA_LIGASE_I"/>
    <property type="match status" value="1"/>
</dbReference>
<evidence type="ECO:0000256" key="6">
    <source>
        <dbReference type="RuleBase" id="RU363038"/>
    </source>
</evidence>
<dbReference type="SUPFAM" id="SSF55190">
    <property type="entry name" value="Arginyl-tRNA synthetase (ArgRS), N-terminal 'additional' domain"/>
    <property type="match status" value="1"/>
</dbReference>
<dbReference type="InterPro" id="IPR014729">
    <property type="entry name" value="Rossmann-like_a/b/a_fold"/>
</dbReference>
<keyword evidence="4 6" id="KW-0030">Aminoacyl-tRNA synthetase</keyword>
<dbReference type="SMART" id="SM01016">
    <property type="entry name" value="Arg_tRNA_synt_N"/>
    <property type="match status" value="1"/>
</dbReference>
<evidence type="ECO:0000313" key="9">
    <source>
        <dbReference type="Proteomes" id="UP000277633"/>
    </source>
</evidence>
<keyword evidence="6" id="KW-0648">Protein biosynthesis</keyword>
<dbReference type="Proteomes" id="UP000277633">
    <property type="component" value="Unassembled WGS sequence"/>
</dbReference>
<dbReference type="InterPro" id="IPR005148">
    <property type="entry name" value="Arg-tRNA-synth_N"/>
</dbReference>
<organism evidence="8 9">
    <name type="scientific">Candidatus Iainarchaeum sp</name>
    <dbReference type="NCBI Taxonomy" id="3101447"/>
    <lineage>
        <taxon>Archaea</taxon>
        <taxon>Candidatus Iainarchaeota</taxon>
        <taxon>Candidatus Iainarchaeia</taxon>
        <taxon>Candidatus Iainarchaeales</taxon>
        <taxon>Candidatus Iainarchaeaceae</taxon>
        <taxon>Candidatus Iainarchaeum</taxon>
    </lineage>
</organism>
<evidence type="ECO:0000256" key="5">
    <source>
        <dbReference type="NCBIfam" id="TIGR00456"/>
    </source>
</evidence>
<dbReference type="InterPro" id="IPR001278">
    <property type="entry name" value="Arg-tRNA-ligase"/>
</dbReference>